<evidence type="ECO:0000256" key="1">
    <source>
        <dbReference type="ARBA" id="ARBA00023277"/>
    </source>
</evidence>
<dbReference type="EMBL" id="JBFBMH010000038">
    <property type="protein sequence ID" value="MEW1976613.1"/>
    <property type="molecule type" value="Genomic_DNA"/>
</dbReference>
<keyword evidence="1" id="KW-0119">Carbohydrate metabolism</keyword>
<dbReference type="Proteomes" id="UP001553715">
    <property type="component" value="Unassembled WGS sequence"/>
</dbReference>
<dbReference type="RefSeq" id="WP_366233465.1">
    <property type="nucleotide sequence ID" value="NZ_JBFBMH010000038.1"/>
</dbReference>
<protein>
    <submittedName>
        <fullName evidence="3">TIM barrel protein</fullName>
    </submittedName>
</protein>
<evidence type="ECO:0000313" key="3">
    <source>
        <dbReference type="EMBL" id="MEW1976613.1"/>
    </source>
</evidence>
<organism evidence="3 4">
    <name type="scientific">Microbacterium profundi</name>
    <dbReference type="NCBI Taxonomy" id="450380"/>
    <lineage>
        <taxon>Bacteria</taxon>
        <taxon>Bacillati</taxon>
        <taxon>Actinomycetota</taxon>
        <taxon>Actinomycetes</taxon>
        <taxon>Micrococcales</taxon>
        <taxon>Microbacteriaceae</taxon>
        <taxon>Microbacterium</taxon>
    </lineage>
</organism>
<accession>A0ABV3LL36</accession>
<sequence length="309" mass="33749">MATSSPQITLGINTCFAVKRWSRPEQWARIVSDELGLSDVQFSMDLLPPSASESAVETHADEVREVAEAHGIQVRSVFTGLAVYASNLLLADTPSERAAAEGWYRRMIDLTARIGADGVGGHVGAFTVASFRDATRRDGLRSELIEHLTRISDHASEAGLQYLLFENLALAREPGYSISESHELEAALSDCVTPWRLCLDLGHPAALHTGTPSDEPIAWLSEGWQNTPIIQLQQSPRGGDHHAAFTAANNATGLVHRDEVIPALLTWDAPEIEVHLEVIPAHEADDDQVIADLVESVRYWQDGIEQHAS</sequence>
<proteinExistence type="predicted"/>
<feature type="domain" description="Xylose isomerase-like TIM barrel" evidence="2">
    <location>
        <begin position="34"/>
        <end position="246"/>
    </location>
</feature>
<dbReference type="InterPro" id="IPR036237">
    <property type="entry name" value="Xyl_isomerase-like_sf"/>
</dbReference>
<dbReference type="Gene3D" id="3.20.20.150">
    <property type="entry name" value="Divalent-metal-dependent TIM barrel enzymes"/>
    <property type="match status" value="1"/>
</dbReference>
<evidence type="ECO:0000259" key="2">
    <source>
        <dbReference type="Pfam" id="PF01261"/>
    </source>
</evidence>
<comment type="caution">
    <text evidence="3">The sequence shown here is derived from an EMBL/GenBank/DDBJ whole genome shotgun (WGS) entry which is preliminary data.</text>
</comment>
<dbReference type="Pfam" id="PF01261">
    <property type="entry name" value="AP_endonuc_2"/>
    <property type="match status" value="1"/>
</dbReference>
<name>A0ABV3LL36_9MICO</name>
<dbReference type="SUPFAM" id="SSF51658">
    <property type="entry name" value="Xylose isomerase-like"/>
    <property type="match status" value="1"/>
</dbReference>
<gene>
    <name evidence="3" type="ORF">AB0301_16285</name>
</gene>
<reference evidence="3 4" key="1">
    <citation type="submission" date="2024-06" db="EMBL/GenBank/DDBJ databases">
        <title>The Natural Products Discovery Center: Release of the First 8490 Sequenced Strains for Exploring Actinobacteria Biosynthetic Diversity.</title>
        <authorList>
            <person name="Kalkreuter E."/>
            <person name="Kautsar S.A."/>
            <person name="Yang D."/>
            <person name="Bader C.D."/>
            <person name="Teijaro C.N."/>
            <person name="Fluegel L."/>
            <person name="Davis C.M."/>
            <person name="Simpson J.R."/>
            <person name="Lauterbach L."/>
            <person name="Steele A.D."/>
            <person name="Gui C."/>
            <person name="Meng S."/>
            <person name="Li G."/>
            <person name="Viehrig K."/>
            <person name="Ye F."/>
            <person name="Su P."/>
            <person name="Kiefer A.F."/>
            <person name="Nichols A."/>
            <person name="Cepeda A.J."/>
            <person name="Yan W."/>
            <person name="Fan B."/>
            <person name="Jiang Y."/>
            <person name="Adhikari A."/>
            <person name="Zheng C.-J."/>
            <person name="Schuster L."/>
            <person name="Cowan T.M."/>
            <person name="Smanski M.J."/>
            <person name="Chevrette M.G."/>
            <person name="De Carvalho L.P.S."/>
            <person name="Shen B."/>
        </authorList>
    </citation>
    <scope>NUCLEOTIDE SEQUENCE [LARGE SCALE GENOMIC DNA]</scope>
    <source>
        <strain evidence="3 4">NPDC077434</strain>
    </source>
</reference>
<dbReference type="InterPro" id="IPR013022">
    <property type="entry name" value="Xyl_isomerase-like_TIM-brl"/>
</dbReference>
<keyword evidence="4" id="KW-1185">Reference proteome</keyword>
<evidence type="ECO:0000313" key="4">
    <source>
        <dbReference type="Proteomes" id="UP001553715"/>
    </source>
</evidence>